<name>A0A017TG78_9BACT</name>
<dbReference type="Gene3D" id="3.40.50.1820">
    <property type="entry name" value="alpha/beta hydrolase"/>
    <property type="match status" value="1"/>
</dbReference>
<evidence type="ECO:0000259" key="1">
    <source>
        <dbReference type="Pfam" id="PF12697"/>
    </source>
</evidence>
<dbReference type="AlphaFoldDB" id="A0A017TG78"/>
<dbReference type="InterPro" id="IPR000073">
    <property type="entry name" value="AB_hydrolase_1"/>
</dbReference>
<organism evidence="2 3">
    <name type="scientific">Chondromyces apiculatus DSM 436</name>
    <dbReference type="NCBI Taxonomy" id="1192034"/>
    <lineage>
        <taxon>Bacteria</taxon>
        <taxon>Pseudomonadati</taxon>
        <taxon>Myxococcota</taxon>
        <taxon>Polyangia</taxon>
        <taxon>Polyangiales</taxon>
        <taxon>Polyangiaceae</taxon>
        <taxon>Chondromyces</taxon>
    </lineage>
</organism>
<dbReference type="SUPFAM" id="SSF53474">
    <property type="entry name" value="alpha/beta-Hydrolases"/>
    <property type="match status" value="1"/>
</dbReference>
<protein>
    <submittedName>
        <fullName evidence="2">Alpha/beta hydrolase fold protein</fullName>
    </submittedName>
</protein>
<dbReference type="STRING" id="1192034.CAP_6010"/>
<reference evidence="2 3" key="1">
    <citation type="submission" date="2013-05" db="EMBL/GenBank/DDBJ databases">
        <title>Genome assembly of Chondromyces apiculatus DSM 436.</title>
        <authorList>
            <person name="Sharma G."/>
            <person name="Khatri I."/>
            <person name="Kaur C."/>
            <person name="Mayilraj S."/>
            <person name="Subramanian S."/>
        </authorList>
    </citation>
    <scope>NUCLEOTIDE SEQUENCE [LARGE SCALE GENOMIC DNA]</scope>
    <source>
        <strain evidence="2 3">DSM 436</strain>
    </source>
</reference>
<dbReference type="PANTHER" id="PTHR43194:SF5">
    <property type="entry name" value="PIMELOYL-[ACYL-CARRIER PROTEIN] METHYL ESTER ESTERASE"/>
    <property type="match status" value="1"/>
</dbReference>
<dbReference type="InterPro" id="IPR029058">
    <property type="entry name" value="AB_hydrolase_fold"/>
</dbReference>
<dbReference type="EMBL" id="ASRX01000005">
    <property type="protein sequence ID" value="EYF08249.1"/>
    <property type="molecule type" value="Genomic_DNA"/>
</dbReference>
<keyword evidence="2" id="KW-0378">Hydrolase</keyword>
<dbReference type="RefSeq" id="WP_044236210.1">
    <property type="nucleotide sequence ID" value="NZ_ASRX01000005.1"/>
</dbReference>
<sequence>MNEALVLLHGSANGSYSWGAVFKELGALPRRVFVPDMLGYGSAPAPSAEYGIAEEVAYLKGLLDAHDIGEMHLVAHSVGVMYGLHLRRALGARVTRLTLLDPVLVSVLREQGEEEGYAEMQGQYDRFMERLPDHAAAARTFVEHWSGAGVWDTLGQRARAVITGLAPKIRLEMIEARSDTTRLAELAASPPPTTILIGEHTRIAPRATARHLGEALRATSMVVPGAAHMIPLTHAAAVADVIRN</sequence>
<dbReference type="InterPro" id="IPR050228">
    <property type="entry name" value="Carboxylesterase_BioH"/>
</dbReference>
<feature type="domain" description="AB hydrolase-1" evidence="1">
    <location>
        <begin position="5"/>
        <end position="241"/>
    </location>
</feature>
<dbReference type="PANTHER" id="PTHR43194">
    <property type="entry name" value="HYDROLASE ALPHA/BETA FOLD FAMILY"/>
    <property type="match status" value="1"/>
</dbReference>
<proteinExistence type="predicted"/>
<dbReference type="Proteomes" id="UP000019678">
    <property type="component" value="Unassembled WGS sequence"/>
</dbReference>
<dbReference type="eggNOG" id="COG0596">
    <property type="taxonomic scope" value="Bacteria"/>
</dbReference>
<comment type="caution">
    <text evidence="2">The sequence shown here is derived from an EMBL/GenBank/DDBJ whole genome shotgun (WGS) entry which is preliminary data.</text>
</comment>
<gene>
    <name evidence="2" type="ORF">CAP_6010</name>
</gene>
<evidence type="ECO:0000313" key="2">
    <source>
        <dbReference type="EMBL" id="EYF08249.1"/>
    </source>
</evidence>
<dbReference type="OrthoDB" id="9780765at2"/>
<dbReference type="Pfam" id="PF12697">
    <property type="entry name" value="Abhydrolase_6"/>
    <property type="match status" value="1"/>
</dbReference>
<keyword evidence="3" id="KW-1185">Reference proteome</keyword>
<accession>A0A017TG78</accession>
<evidence type="ECO:0000313" key="3">
    <source>
        <dbReference type="Proteomes" id="UP000019678"/>
    </source>
</evidence>
<dbReference type="GO" id="GO:0016787">
    <property type="term" value="F:hydrolase activity"/>
    <property type="evidence" value="ECO:0007669"/>
    <property type="project" value="UniProtKB-KW"/>
</dbReference>